<dbReference type="AlphaFoldDB" id="A0A7S6WP77"/>
<dbReference type="REBASE" id="454709">
    <property type="entry name" value="M.TpeKS1ORF13425P"/>
</dbReference>
<keyword evidence="5" id="KW-0949">S-adenosyl-L-methionine</keyword>
<dbReference type="InterPro" id="IPR029063">
    <property type="entry name" value="SAM-dependent_MTases_sf"/>
</dbReference>
<evidence type="ECO:0000256" key="7">
    <source>
        <dbReference type="ARBA" id="ARBA00023125"/>
    </source>
</evidence>
<dbReference type="Proteomes" id="UP000593915">
    <property type="component" value="Chromosome"/>
</dbReference>
<keyword evidence="4" id="KW-0808">Transferase</keyword>
<proteinExistence type="inferred from homology"/>
<dbReference type="GO" id="GO:0008170">
    <property type="term" value="F:N-methyltransferase activity"/>
    <property type="evidence" value="ECO:0007669"/>
    <property type="project" value="InterPro"/>
</dbReference>
<reference evidence="10 11" key="1">
    <citation type="submission" date="2020-09" db="EMBL/GenBank/DDBJ databases">
        <title>Characterization of Treponema spp. from bovine digital dermatitis in Korea.</title>
        <authorList>
            <person name="Espiritu H.M."/>
            <person name="Cho Y.I."/>
            <person name="Mamuad L."/>
        </authorList>
    </citation>
    <scope>NUCLEOTIDE SEQUENCE [LARGE SCALE GENOMIC DNA]</scope>
    <source>
        <strain evidence="10 11">KS1</strain>
    </source>
</reference>
<evidence type="ECO:0000256" key="8">
    <source>
        <dbReference type="ARBA" id="ARBA00049120"/>
    </source>
</evidence>
<evidence type="ECO:0000256" key="5">
    <source>
        <dbReference type="ARBA" id="ARBA00022691"/>
    </source>
</evidence>
<dbReference type="GO" id="GO:0003677">
    <property type="term" value="F:DNA binding"/>
    <property type="evidence" value="ECO:0007669"/>
    <property type="project" value="UniProtKB-KW"/>
</dbReference>
<dbReference type="PROSITE" id="PS00093">
    <property type="entry name" value="N4_MTASE"/>
    <property type="match status" value="1"/>
</dbReference>
<keyword evidence="3" id="KW-0489">Methyltransferase</keyword>
<dbReference type="EC" id="2.1.1.113" evidence="2"/>
<dbReference type="SUPFAM" id="SSF53335">
    <property type="entry name" value="S-adenosyl-L-methionine-dependent methyltransferases"/>
    <property type="match status" value="1"/>
</dbReference>
<evidence type="ECO:0000256" key="3">
    <source>
        <dbReference type="ARBA" id="ARBA00022603"/>
    </source>
</evidence>
<dbReference type="EMBL" id="CP061839">
    <property type="protein sequence ID" value="QOW60765.1"/>
    <property type="molecule type" value="Genomic_DNA"/>
</dbReference>
<dbReference type="Gene3D" id="3.40.50.150">
    <property type="entry name" value="Vaccinia Virus protein VP39"/>
    <property type="match status" value="2"/>
</dbReference>
<dbReference type="GO" id="GO:0009307">
    <property type="term" value="P:DNA restriction-modification system"/>
    <property type="evidence" value="ECO:0007669"/>
    <property type="project" value="UniProtKB-KW"/>
</dbReference>
<dbReference type="GO" id="GO:0015667">
    <property type="term" value="F:site-specific DNA-methyltransferase (cytosine-N4-specific) activity"/>
    <property type="evidence" value="ECO:0007669"/>
    <property type="project" value="UniProtKB-EC"/>
</dbReference>
<dbReference type="GO" id="GO:0032259">
    <property type="term" value="P:methylation"/>
    <property type="evidence" value="ECO:0007669"/>
    <property type="project" value="UniProtKB-KW"/>
</dbReference>
<accession>A0A7S6WP77</accession>
<evidence type="ECO:0000256" key="2">
    <source>
        <dbReference type="ARBA" id="ARBA00012185"/>
    </source>
</evidence>
<evidence type="ECO:0000313" key="10">
    <source>
        <dbReference type="EMBL" id="QOW60765.1"/>
    </source>
</evidence>
<gene>
    <name evidence="10" type="ORF">IFE08_13425</name>
</gene>
<sequence>MSYPNFENIKINKDWAFDSVRSIEQWTHGYHRYPAKFLPNVVKKIIENFALQKSPIADPFAGCGTTLVEAKIHGFKSYGVDINPVAELIAKVKTIPISPNLLNKYYTIVINQFDTFNDQDFYDIQKHERIDYWFYPQEKYKIAFLYRLVCEINDINIRNFFLVSLSHILKNCSKWLQSSTKPQIDKNKKPVEPFTVFKSHTQMMMKKNEEYYNELSQNKKLKVLCDIHLGDARNTKWANNSIGTIITSPPYVTSYEYADIHQLTGYWYDYFDDLWQFRQNFIGTSYSSNKIQNVDSKLGQKIVNELSDKSIRIAKNVAIYFNDMTLVAKEMYRVLQPKGKACIVIGNTTVKDVHIQSAEVFWDLLKKAGFQANRKNIIKRSIPYKLMPTLRNIETGRFAKVTEPNVKKVYPNEYILVVEK</sequence>
<name>A0A7S6WP77_9SPIR</name>
<dbReference type="InterPro" id="IPR002941">
    <property type="entry name" value="DNA_methylase_N4/N6"/>
</dbReference>
<comment type="catalytic activity">
    <reaction evidence="8">
        <text>a 2'-deoxycytidine in DNA + S-adenosyl-L-methionine = an N(4)-methyl-2'-deoxycytidine in DNA + S-adenosyl-L-homocysteine + H(+)</text>
        <dbReference type="Rhea" id="RHEA:16857"/>
        <dbReference type="Rhea" id="RHEA-COMP:11369"/>
        <dbReference type="Rhea" id="RHEA-COMP:13674"/>
        <dbReference type="ChEBI" id="CHEBI:15378"/>
        <dbReference type="ChEBI" id="CHEBI:57856"/>
        <dbReference type="ChEBI" id="CHEBI:59789"/>
        <dbReference type="ChEBI" id="CHEBI:85452"/>
        <dbReference type="ChEBI" id="CHEBI:137933"/>
        <dbReference type="EC" id="2.1.1.113"/>
    </reaction>
</comment>
<evidence type="ECO:0000313" key="11">
    <source>
        <dbReference type="Proteomes" id="UP000593915"/>
    </source>
</evidence>
<keyword evidence="6" id="KW-0680">Restriction system</keyword>
<comment type="similarity">
    <text evidence="1">Belongs to the N(4)/N(6)-methyltransferase family. N(4) subfamily.</text>
</comment>
<evidence type="ECO:0000256" key="6">
    <source>
        <dbReference type="ARBA" id="ARBA00022747"/>
    </source>
</evidence>
<keyword evidence="7" id="KW-0238">DNA-binding</keyword>
<dbReference type="InterPro" id="IPR017985">
    <property type="entry name" value="MeTrfase_CN4_CS"/>
</dbReference>
<evidence type="ECO:0000259" key="9">
    <source>
        <dbReference type="Pfam" id="PF01555"/>
    </source>
</evidence>
<feature type="domain" description="DNA methylase N-4/N-6" evidence="9">
    <location>
        <begin position="10"/>
        <end position="89"/>
    </location>
</feature>
<evidence type="ECO:0000256" key="4">
    <source>
        <dbReference type="ARBA" id="ARBA00022679"/>
    </source>
</evidence>
<dbReference type="Pfam" id="PF01555">
    <property type="entry name" value="N6_N4_Mtase"/>
    <property type="match status" value="1"/>
</dbReference>
<evidence type="ECO:0000256" key="1">
    <source>
        <dbReference type="ARBA" id="ARBA00010203"/>
    </source>
</evidence>
<protein>
    <recommendedName>
        <fullName evidence="2">site-specific DNA-methyltransferase (cytosine-N(4)-specific)</fullName>
        <ecNumber evidence="2">2.1.1.113</ecNumber>
    </recommendedName>
</protein>
<dbReference type="RefSeq" id="WP_194076215.1">
    <property type="nucleotide sequence ID" value="NZ_CP061839.1"/>
</dbReference>
<organism evidence="10 11">
    <name type="scientific">Treponema pedis</name>
    <dbReference type="NCBI Taxonomy" id="409322"/>
    <lineage>
        <taxon>Bacteria</taxon>
        <taxon>Pseudomonadati</taxon>
        <taxon>Spirochaetota</taxon>
        <taxon>Spirochaetia</taxon>
        <taxon>Spirochaetales</taxon>
        <taxon>Treponemataceae</taxon>
        <taxon>Treponema</taxon>
    </lineage>
</organism>